<proteinExistence type="predicted"/>
<accession>A0A644UFD4</accession>
<evidence type="ECO:0008006" key="3">
    <source>
        <dbReference type="Google" id="ProtNLM"/>
    </source>
</evidence>
<sequence length="222" mass="26107">MDYNSTRDKLIIPEYGRNVQKMVAYVISIEDREKRTNLAKTLVNVMAQLHPDQRDTVDYKRKLWDHLHIIADYKLDIDGPYPAPAPEEKIKKPQSIPYPQEDIRFRPYGKNIAKMIEKACLFDDGPEKDALVKNIANHLKKSYLNWNRDSVNDELITEHLKVLSHGRLKLSEDTRLTHTSELLARNNPPAVIPHNQNNKRRKFNPKNDKNSNYRDMRNRKKN</sequence>
<dbReference type="InterPro" id="IPR025632">
    <property type="entry name" value="DUF4290"/>
</dbReference>
<evidence type="ECO:0000313" key="2">
    <source>
        <dbReference type="EMBL" id="MPL77590.1"/>
    </source>
</evidence>
<feature type="region of interest" description="Disordered" evidence="1">
    <location>
        <begin position="185"/>
        <end position="222"/>
    </location>
</feature>
<dbReference type="AlphaFoldDB" id="A0A644UFD4"/>
<reference evidence="2" key="1">
    <citation type="submission" date="2019-08" db="EMBL/GenBank/DDBJ databases">
        <authorList>
            <person name="Kucharzyk K."/>
            <person name="Murdoch R.W."/>
            <person name="Higgins S."/>
            <person name="Loffler F."/>
        </authorList>
    </citation>
    <scope>NUCLEOTIDE SEQUENCE</scope>
</reference>
<dbReference type="Pfam" id="PF14123">
    <property type="entry name" value="DUF4290"/>
    <property type="match status" value="1"/>
</dbReference>
<protein>
    <recommendedName>
        <fullName evidence="3">DUF4290 domain-containing protein</fullName>
    </recommendedName>
</protein>
<organism evidence="2">
    <name type="scientific">bioreactor metagenome</name>
    <dbReference type="NCBI Taxonomy" id="1076179"/>
    <lineage>
        <taxon>unclassified sequences</taxon>
        <taxon>metagenomes</taxon>
        <taxon>ecological metagenomes</taxon>
    </lineage>
</organism>
<comment type="caution">
    <text evidence="2">The sequence shown here is derived from an EMBL/GenBank/DDBJ whole genome shotgun (WGS) entry which is preliminary data.</text>
</comment>
<feature type="compositionally biased region" description="Basic and acidic residues" evidence="1">
    <location>
        <begin position="205"/>
        <end position="216"/>
    </location>
</feature>
<gene>
    <name evidence="2" type="ORF">SDC9_23446</name>
</gene>
<name>A0A644UFD4_9ZZZZ</name>
<evidence type="ECO:0000256" key="1">
    <source>
        <dbReference type="SAM" id="MobiDB-lite"/>
    </source>
</evidence>
<dbReference type="EMBL" id="VSSQ01000108">
    <property type="protein sequence ID" value="MPL77590.1"/>
    <property type="molecule type" value="Genomic_DNA"/>
</dbReference>